<reference evidence="1 2" key="1">
    <citation type="submission" date="2023-02" db="EMBL/GenBank/DDBJ databases">
        <title>Genome sequence of Lentisphaera profundi SAORIC-696.</title>
        <authorList>
            <person name="Kim e."/>
            <person name="Cho J.-C."/>
            <person name="Choi A."/>
            <person name="Kang I."/>
        </authorList>
    </citation>
    <scope>NUCLEOTIDE SEQUENCE [LARGE SCALE GENOMIC DNA]</scope>
    <source>
        <strain evidence="1 2">SAORIC-696</strain>
    </source>
</reference>
<proteinExistence type="predicted"/>
<protein>
    <recommendedName>
        <fullName evidence="3">DUF3997 domain-containing protein</fullName>
    </recommendedName>
</protein>
<gene>
    <name evidence="1" type="ORF">PQO03_07540</name>
</gene>
<dbReference type="RefSeq" id="WP_274149235.1">
    <property type="nucleotide sequence ID" value="NZ_CP117811.1"/>
</dbReference>
<organism evidence="1 2">
    <name type="scientific">Lentisphaera profundi</name>
    <dbReference type="NCBI Taxonomy" id="1658616"/>
    <lineage>
        <taxon>Bacteria</taxon>
        <taxon>Pseudomonadati</taxon>
        <taxon>Lentisphaerota</taxon>
        <taxon>Lentisphaeria</taxon>
        <taxon>Lentisphaerales</taxon>
        <taxon>Lentisphaeraceae</taxon>
        <taxon>Lentisphaera</taxon>
    </lineage>
</organism>
<accession>A0ABY7VN98</accession>
<keyword evidence="2" id="KW-1185">Reference proteome</keyword>
<dbReference type="EMBL" id="CP117811">
    <property type="protein sequence ID" value="WDE95571.1"/>
    <property type="molecule type" value="Genomic_DNA"/>
</dbReference>
<sequence length="130" mass="14757">MNKILIIIITFSLLTGCGFVHDEHIIGPYRLIAVDISEQMSISYELEGGAAGRINETVFEYGFDAYFIVAKQHPKNNRNIINYFYLEMKKDSKYANPSDSVTGPLTKKEFGIATKKLNLPNFSHTIKHLK</sequence>
<dbReference type="PROSITE" id="PS51257">
    <property type="entry name" value="PROKAR_LIPOPROTEIN"/>
    <property type="match status" value="1"/>
</dbReference>
<name>A0ABY7VN98_9BACT</name>
<evidence type="ECO:0000313" key="1">
    <source>
        <dbReference type="EMBL" id="WDE95571.1"/>
    </source>
</evidence>
<evidence type="ECO:0000313" key="2">
    <source>
        <dbReference type="Proteomes" id="UP001214250"/>
    </source>
</evidence>
<dbReference type="Proteomes" id="UP001214250">
    <property type="component" value="Chromosome 1"/>
</dbReference>
<evidence type="ECO:0008006" key="3">
    <source>
        <dbReference type="Google" id="ProtNLM"/>
    </source>
</evidence>